<dbReference type="Proteomes" id="UP000242188">
    <property type="component" value="Unassembled WGS sequence"/>
</dbReference>
<evidence type="ECO:0000313" key="4">
    <source>
        <dbReference type="Proteomes" id="UP000242188"/>
    </source>
</evidence>
<feature type="chain" id="PRO_5012465244" evidence="2">
    <location>
        <begin position="22"/>
        <end position="202"/>
    </location>
</feature>
<dbReference type="Pfam" id="PF01744">
    <property type="entry name" value="GLTT"/>
    <property type="match status" value="1"/>
</dbReference>
<dbReference type="AlphaFoldDB" id="A0A210PFG0"/>
<feature type="signal peptide" evidence="2">
    <location>
        <begin position="1"/>
        <end position="21"/>
    </location>
</feature>
<proteinExistence type="predicted"/>
<keyword evidence="4" id="KW-1185">Reference proteome</keyword>
<comment type="caution">
    <text evidence="3">The sequence shown here is derived from an EMBL/GenBank/DDBJ whole genome shotgun (WGS) entry which is preliminary data.</text>
</comment>
<feature type="region of interest" description="Disordered" evidence="1">
    <location>
        <begin position="126"/>
        <end position="150"/>
    </location>
</feature>
<gene>
    <name evidence="3" type="ORF">KP79_PYT09665</name>
</gene>
<protein>
    <submittedName>
        <fullName evidence="3">Uncharacterized protein</fullName>
    </submittedName>
</protein>
<evidence type="ECO:0000313" key="3">
    <source>
        <dbReference type="EMBL" id="OWF35186.1"/>
    </source>
</evidence>
<dbReference type="EMBL" id="NEDP02076738">
    <property type="protein sequence ID" value="OWF35186.1"/>
    <property type="molecule type" value="Genomic_DNA"/>
</dbReference>
<organism evidence="3 4">
    <name type="scientific">Mizuhopecten yessoensis</name>
    <name type="common">Japanese scallop</name>
    <name type="synonym">Patinopecten yessoensis</name>
    <dbReference type="NCBI Taxonomy" id="6573"/>
    <lineage>
        <taxon>Eukaryota</taxon>
        <taxon>Metazoa</taxon>
        <taxon>Spiralia</taxon>
        <taxon>Lophotrochozoa</taxon>
        <taxon>Mollusca</taxon>
        <taxon>Bivalvia</taxon>
        <taxon>Autobranchia</taxon>
        <taxon>Pteriomorphia</taxon>
        <taxon>Pectinida</taxon>
        <taxon>Pectinoidea</taxon>
        <taxon>Pectinidae</taxon>
        <taxon>Mizuhopecten</taxon>
    </lineage>
</organism>
<name>A0A210PFG0_MIZYE</name>
<dbReference type="InterPro" id="IPR008164">
    <property type="entry name" value="XGLTT_rpt"/>
</dbReference>
<reference evidence="3 4" key="1">
    <citation type="journal article" date="2017" name="Nat. Ecol. Evol.">
        <title>Scallop genome provides insights into evolution of bilaterian karyotype and development.</title>
        <authorList>
            <person name="Wang S."/>
            <person name="Zhang J."/>
            <person name="Jiao W."/>
            <person name="Li J."/>
            <person name="Xun X."/>
            <person name="Sun Y."/>
            <person name="Guo X."/>
            <person name="Huan P."/>
            <person name="Dong B."/>
            <person name="Zhang L."/>
            <person name="Hu X."/>
            <person name="Sun X."/>
            <person name="Wang J."/>
            <person name="Zhao C."/>
            <person name="Wang Y."/>
            <person name="Wang D."/>
            <person name="Huang X."/>
            <person name="Wang R."/>
            <person name="Lv J."/>
            <person name="Li Y."/>
            <person name="Zhang Z."/>
            <person name="Liu B."/>
            <person name="Lu W."/>
            <person name="Hui Y."/>
            <person name="Liang J."/>
            <person name="Zhou Z."/>
            <person name="Hou R."/>
            <person name="Li X."/>
            <person name="Liu Y."/>
            <person name="Li H."/>
            <person name="Ning X."/>
            <person name="Lin Y."/>
            <person name="Zhao L."/>
            <person name="Xing Q."/>
            <person name="Dou J."/>
            <person name="Li Y."/>
            <person name="Mao J."/>
            <person name="Guo H."/>
            <person name="Dou H."/>
            <person name="Li T."/>
            <person name="Mu C."/>
            <person name="Jiang W."/>
            <person name="Fu Q."/>
            <person name="Fu X."/>
            <person name="Miao Y."/>
            <person name="Liu J."/>
            <person name="Yu Q."/>
            <person name="Li R."/>
            <person name="Liao H."/>
            <person name="Li X."/>
            <person name="Kong Y."/>
            <person name="Jiang Z."/>
            <person name="Chourrout D."/>
            <person name="Li R."/>
            <person name="Bao Z."/>
        </authorList>
    </citation>
    <scope>NUCLEOTIDE SEQUENCE [LARGE SCALE GENOMIC DNA]</scope>
    <source>
        <strain evidence="3 4">PY_sf001</strain>
    </source>
</reference>
<feature type="region of interest" description="Disordered" evidence="1">
    <location>
        <begin position="42"/>
        <end position="65"/>
    </location>
</feature>
<accession>A0A210PFG0</accession>
<evidence type="ECO:0000256" key="2">
    <source>
        <dbReference type="SAM" id="SignalP"/>
    </source>
</evidence>
<keyword evidence="2" id="KW-0732">Signal</keyword>
<evidence type="ECO:0000256" key="1">
    <source>
        <dbReference type="SAM" id="MobiDB-lite"/>
    </source>
</evidence>
<feature type="compositionally biased region" description="Basic and acidic residues" evidence="1">
    <location>
        <begin position="44"/>
        <end position="64"/>
    </location>
</feature>
<sequence>MSAQSLLLCIVVLVLTSSALGQLHRSISSGFDLQKLLLSSLIDTPDRPDRPDMPDRRDRPDSSDVRVYTLRANNPIIITRTPSRAVLSRGLVPNGLSSHGLSSRGLSSHGLSHGLSSHGLSSHGLLSHGLSSHGRPSSHGLSSHGLSSRSLMSSDIGSQFRTLKLLGEYCPSADTPRPGHPGLFKNNPKTIICGFPLDPTLE</sequence>